<organism evidence="3 4">
    <name type="scientific">Pedobacter flavus</name>
    <dbReference type="NCBI Taxonomy" id="3113906"/>
    <lineage>
        <taxon>Bacteria</taxon>
        <taxon>Pseudomonadati</taxon>
        <taxon>Bacteroidota</taxon>
        <taxon>Sphingobacteriia</taxon>
        <taxon>Sphingobacteriales</taxon>
        <taxon>Sphingobacteriaceae</taxon>
        <taxon>Pedobacter</taxon>
    </lineage>
</organism>
<dbReference type="InterPro" id="IPR006076">
    <property type="entry name" value="FAD-dep_OxRdtase"/>
</dbReference>
<keyword evidence="1" id="KW-1133">Transmembrane helix</keyword>
<sequence>MNLSYSYWEKKQFFNYDAVIIGSGIVGLNAAIELKKLHPTFKIAILEAGFLPTGASTKNAGFACFGSVSELNEQENNLGTQALYNLVKKRWSGLKKLRSLLGDNNIDYKNEGGYELFKDFELEKSKKSIEKIDHFNSLIKDITGVSNTFELDNSEIKQFGFKGISTLIKNNCEASIDTGKMMFQLILLAKAHQISIFNNCKVEKIQQNEVDCDLLTNHGQFKANKVLVCTNAFTKSLLPKLNVVPGRGQVIVTKPIKNLKIKGTFHYDEGFYYFRNMDHRILLGGGRNLDFENETTTVFSNTSKIITALETLLSEIIIPDTPFEIEHQWSGIMAFGDKIDPIIEQISPSVYCAVRCNGMGVAIGSQTGADLAHLVNKHI</sequence>
<dbReference type="EC" id="1.-.-.-" evidence="3"/>
<dbReference type="EMBL" id="JAZDQU010000001">
    <property type="protein sequence ID" value="MEE1884461.1"/>
    <property type="molecule type" value="Genomic_DNA"/>
</dbReference>
<proteinExistence type="predicted"/>
<evidence type="ECO:0000313" key="3">
    <source>
        <dbReference type="EMBL" id="MEE1884461.1"/>
    </source>
</evidence>
<dbReference type="SUPFAM" id="SSF51905">
    <property type="entry name" value="FAD/NAD(P)-binding domain"/>
    <property type="match status" value="1"/>
</dbReference>
<gene>
    <name evidence="3" type="ORF">VRU49_03405</name>
</gene>
<evidence type="ECO:0000313" key="4">
    <source>
        <dbReference type="Proteomes" id="UP001337681"/>
    </source>
</evidence>
<keyword evidence="1" id="KW-0472">Membrane</keyword>
<feature type="transmembrane region" description="Helical" evidence="1">
    <location>
        <begin position="13"/>
        <end position="32"/>
    </location>
</feature>
<comment type="caution">
    <text evidence="3">The sequence shown here is derived from an EMBL/GenBank/DDBJ whole genome shotgun (WGS) entry which is preliminary data.</text>
</comment>
<dbReference type="GO" id="GO:0016491">
    <property type="term" value="F:oxidoreductase activity"/>
    <property type="evidence" value="ECO:0007669"/>
    <property type="project" value="UniProtKB-KW"/>
</dbReference>
<name>A0ABU7H1N0_9SPHI</name>
<dbReference type="Gene3D" id="3.50.50.60">
    <property type="entry name" value="FAD/NAD(P)-binding domain"/>
    <property type="match status" value="1"/>
</dbReference>
<dbReference type="Pfam" id="PF01266">
    <property type="entry name" value="DAO"/>
    <property type="match status" value="1"/>
</dbReference>
<evidence type="ECO:0000259" key="2">
    <source>
        <dbReference type="Pfam" id="PF01266"/>
    </source>
</evidence>
<feature type="domain" description="FAD dependent oxidoreductase" evidence="2">
    <location>
        <begin position="17"/>
        <end position="374"/>
    </location>
</feature>
<accession>A0ABU7H1N0</accession>
<dbReference type="InterPro" id="IPR036188">
    <property type="entry name" value="FAD/NAD-bd_sf"/>
</dbReference>
<evidence type="ECO:0000256" key="1">
    <source>
        <dbReference type="SAM" id="Phobius"/>
    </source>
</evidence>
<dbReference type="PANTHER" id="PTHR13847">
    <property type="entry name" value="SARCOSINE DEHYDROGENASE-RELATED"/>
    <property type="match status" value="1"/>
</dbReference>
<keyword evidence="3" id="KW-0560">Oxidoreductase</keyword>
<reference evidence="3 4" key="1">
    <citation type="submission" date="2024-01" db="EMBL/GenBank/DDBJ databases">
        <title>Pedobacter sp. nov., isolated from oil-contaminated soil.</title>
        <authorList>
            <person name="Le N.T.T."/>
        </authorList>
    </citation>
    <scope>NUCLEOTIDE SEQUENCE [LARGE SCALE GENOMIC DNA]</scope>
    <source>
        <strain evidence="3 4">VNH31</strain>
    </source>
</reference>
<dbReference type="RefSeq" id="WP_330145375.1">
    <property type="nucleotide sequence ID" value="NZ_JAZDQU010000001.1"/>
</dbReference>
<dbReference type="Gene3D" id="3.30.9.10">
    <property type="entry name" value="D-Amino Acid Oxidase, subunit A, domain 2"/>
    <property type="match status" value="1"/>
</dbReference>
<dbReference type="PANTHER" id="PTHR13847:SF281">
    <property type="entry name" value="FAD DEPENDENT OXIDOREDUCTASE DOMAIN-CONTAINING PROTEIN"/>
    <property type="match status" value="1"/>
</dbReference>
<dbReference type="Proteomes" id="UP001337681">
    <property type="component" value="Unassembled WGS sequence"/>
</dbReference>
<protein>
    <submittedName>
        <fullName evidence="3">FAD-binding oxidoreductase</fullName>
        <ecNumber evidence="3">1.-.-.-</ecNumber>
    </submittedName>
</protein>
<keyword evidence="1" id="KW-0812">Transmembrane</keyword>
<keyword evidence="4" id="KW-1185">Reference proteome</keyword>